<feature type="region of interest" description="Disordered" evidence="11">
    <location>
        <begin position="219"/>
        <end position="239"/>
    </location>
</feature>
<organism evidence="13 14">
    <name type="scientific">Seriola lalandi dorsalis</name>
    <dbReference type="NCBI Taxonomy" id="1841481"/>
    <lineage>
        <taxon>Eukaryota</taxon>
        <taxon>Metazoa</taxon>
        <taxon>Chordata</taxon>
        <taxon>Craniata</taxon>
        <taxon>Vertebrata</taxon>
        <taxon>Euteleostomi</taxon>
        <taxon>Actinopterygii</taxon>
        <taxon>Neopterygii</taxon>
        <taxon>Teleostei</taxon>
        <taxon>Neoteleostei</taxon>
        <taxon>Acanthomorphata</taxon>
        <taxon>Carangaria</taxon>
        <taxon>Carangiformes</taxon>
        <taxon>Carangidae</taxon>
        <taxon>Seriola</taxon>
    </lineage>
</organism>
<accession>A0A3B4XLF1</accession>
<evidence type="ECO:0000313" key="13">
    <source>
        <dbReference type="Ensembl" id="ENSSLDP00000017176.1"/>
    </source>
</evidence>
<dbReference type="AlphaFoldDB" id="A0A3B4XLF1"/>
<evidence type="ECO:0000256" key="8">
    <source>
        <dbReference type="ARBA" id="ARBA00032016"/>
    </source>
</evidence>
<dbReference type="GO" id="GO:0003712">
    <property type="term" value="F:transcription coregulator activity"/>
    <property type="evidence" value="ECO:0007669"/>
    <property type="project" value="InterPro"/>
</dbReference>
<dbReference type="Ensembl" id="ENSSLDT00000017782.1">
    <property type="protein sequence ID" value="ENSSLDP00000017176.1"/>
    <property type="gene ID" value="ENSSLDG00000013568.1"/>
</dbReference>
<dbReference type="InterPro" id="IPR019087">
    <property type="entry name" value="Med15_N"/>
</dbReference>
<evidence type="ECO:0000256" key="2">
    <source>
        <dbReference type="ARBA" id="ARBA00009807"/>
    </source>
</evidence>
<dbReference type="InterPro" id="IPR036529">
    <property type="entry name" value="KIX_dom_sf"/>
</dbReference>
<evidence type="ECO:0000256" key="9">
    <source>
        <dbReference type="ARBA" id="ARBA00054847"/>
    </source>
</evidence>
<feature type="compositionally biased region" description="Polar residues" evidence="11">
    <location>
        <begin position="219"/>
        <end position="230"/>
    </location>
</feature>
<evidence type="ECO:0000256" key="6">
    <source>
        <dbReference type="ARBA" id="ARBA00023163"/>
    </source>
</evidence>
<dbReference type="GeneTree" id="ENSGT00730000111140"/>
<dbReference type="GO" id="GO:0006355">
    <property type="term" value="P:regulation of DNA-templated transcription"/>
    <property type="evidence" value="ECO:0007669"/>
    <property type="project" value="InterPro"/>
</dbReference>
<name>A0A3B4XLF1_SERLL</name>
<evidence type="ECO:0000256" key="10">
    <source>
        <dbReference type="RuleBase" id="RU364148"/>
    </source>
</evidence>
<keyword evidence="6 10" id="KW-0804">Transcription</keyword>
<comment type="function">
    <text evidence="9">Component of the Mediator complex, a coactivator involved in the regulated transcription of nearly all RNA polymerase II-dependent genes. Mediator functions as a bridge to convey information from gene-specific regulatory proteins to the basal RNA polymerase II transcription machinery. Mediator is recruited to promoters by direct interactions with regulatory proteins and serves as a scaffold for the assembly of a functional preinitiation complex with RNA polymerase II and the general transcription factors. Required for cholesterol-dependent gene regulation. Positively regulates the Nodal signaling pathway.</text>
</comment>
<feature type="domain" description="Mediator of RNA polymerase II transcription subunit 15 N-terminal" evidence="12">
    <location>
        <begin position="7"/>
        <end position="71"/>
    </location>
</feature>
<comment type="subunit">
    <text evidence="10">Component of the Mediator complex.</text>
</comment>
<keyword evidence="4 10" id="KW-0805">Transcription regulation</keyword>
<dbReference type="GO" id="GO:0005654">
    <property type="term" value="C:nucleoplasm"/>
    <property type="evidence" value="ECO:0007669"/>
    <property type="project" value="UniProtKB-ARBA"/>
</dbReference>
<keyword evidence="7 10" id="KW-0539">Nucleus</keyword>
<evidence type="ECO:0000256" key="4">
    <source>
        <dbReference type="ARBA" id="ARBA00023015"/>
    </source>
</evidence>
<evidence type="ECO:0000259" key="12">
    <source>
        <dbReference type="Pfam" id="PF09606"/>
    </source>
</evidence>
<keyword evidence="5 10" id="KW-0010">Activator</keyword>
<evidence type="ECO:0000256" key="11">
    <source>
        <dbReference type="SAM" id="MobiDB-lite"/>
    </source>
</evidence>
<keyword evidence="14" id="KW-1185">Reference proteome</keyword>
<evidence type="ECO:0000256" key="5">
    <source>
        <dbReference type="ARBA" id="ARBA00023159"/>
    </source>
</evidence>
<dbReference type="Proteomes" id="UP000261360">
    <property type="component" value="Unplaced"/>
</dbReference>
<reference evidence="13" key="1">
    <citation type="submission" date="2025-08" db="UniProtKB">
        <authorList>
            <consortium name="Ensembl"/>
        </authorList>
    </citation>
    <scope>IDENTIFICATION</scope>
</reference>
<reference evidence="13" key="2">
    <citation type="submission" date="2025-09" db="UniProtKB">
        <authorList>
            <consortium name="Ensembl"/>
        </authorList>
    </citation>
    <scope>IDENTIFICATION</scope>
</reference>
<gene>
    <name evidence="10" type="primary">MED15</name>
</gene>
<comment type="similarity">
    <text evidence="2 10">Belongs to the Mediator complex subunit 15 family.</text>
</comment>
<evidence type="ECO:0000256" key="3">
    <source>
        <dbReference type="ARBA" id="ARBA00019613"/>
    </source>
</evidence>
<sequence>MEVPGPDSDWRSPQFRQKVVAQIEEAMRKAGTAHTKSSNDMENHVYVKAKSREEYLSLVARLIIHFRDIRKYLNGTKLWNPMNTLTNLTGVGGGPGAIGMGPRPTGAPVGGMGAMGPMQIGQHAMAGVAGNPQAIGGPGQMPMQQMVQSLPDRLYLSSVSLRCEQLPTDGPQKYDVQTAAAAGQTLSDGTAQHLGSERPPGLSVCTTVTNPQHTLRTSLRTQRTPISTCRTPPRTKGTL</sequence>
<dbReference type="Gene3D" id="1.10.246.20">
    <property type="entry name" value="Coactivator CBP, KIX domain"/>
    <property type="match status" value="1"/>
</dbReference>
<evidence type="ECO:0000256" key="1">
    <source>
        <dbReference type="ARBA" id="ARBA00004123"/>
    </source>
</evidence>
<evidence type="ECO:0000256" key="7">
    <source>
        <dbReference type="ARBA" id="ARBA00023242"/>
    </source>
</evidence>
<dbReference type="Pfam" id="PF09606">
    <property type="entry name" value="Med15_N"/>
    <property type="match status" value="1"/>
</dbReference>
<dbReference type="PANTHER" id="PTHR31804">
    <property type="entry name" value="MEDIATOR OF RNA POLYMERASE II TRANSCRIPTION SUBUNIT 15"/>
    <property type="match status" value="1"/>
</dbReference>
<dbReference type="PANTHER" id="PTHR31804:SF3">
    <property type="entry name" value="MEDIATOR OF RNA POLYMERASE II TRANSCRIPTION SUBUNIT 15"/>
    <property type="match status" value="1"/>
</dbReference>
<protein>
    <recommendedName>
        <fullName evidence="3 10">Mediator of RNA polymerase II transcription subunit 15</fullName>
    </recommendedName>
    <alternativeName>
        <fullName evidence="8 10">Mediator complex subunit 15</fullName>
    </alternativeName>
</protein>
<proteinExistence type="inferred from homology"/>
<dbReference type="FunFam" id="1.10.246.20:FF:000002">
    <property type="entry name" value="Mediator of RNA polymerase II transcription subunit 15"/>
    <property type="match status" value="1"/>
</dbReference>
<evidence type="ECO:0000313" key="14">
    <source>
        <dbReference type="Proteomes" id="UP000261360"/>
    </source>
</evidence>
<comment type="subcellular location">
    <subcellularLocation>
        <location evidence="1 10">Nucleus</location>
    </subcellularLocation>
</comment>